<dbReference type="Proteomes" id="UP001197741">
    <property type="component" value="Unassembled WGS sequence"/>
</dbReference>
<accession>A0A174J7X7</accession>
<dbReference type="Pfam" id="PF01520">
    <property type="entry name" value="Amidase_3"/>
    <property type="match status" value="1"/>
</dbReference>
<feature type="signal peptide" evidence="2">
    <location>
        <begin position="1"/>
        <end position="27"/>
    </location>
</feature>
<evidence type="ECO:0000313" key="11">
    <source>
        <dbReference type="EMBL" id="TYL58096.1"/>
    </source>
</evidence>
<dbReference type="GO" id="GO:0008745">
    <property type="term" value="F:N-acetylmuramoyl-L-alanine amidase activity"/>
    <property type="evidence" value="ECO:0007669"/>
    <property type="project" value="UniProtKB-EC"/>
</dbReference>
<keyword evidence="2" id="KW-0732">Signal</keyword>
<keyword evidence="1 4" id="KW-0378">Hydrolase</keyword>
<dbReference type="EMBL" id="JAJCJQ010000002">
    <property type="protein sequence ID" value="MCB6959895.1"/>
    <property type="molecule type" value="Genomic_DNA"/>
</dbReference>
<evidence type="ECO:0000313" key="4">
    <source>
        <dbReference type="EMBL" id="CUO93209.1"/>
    </source>
</evidence>
<dbReference type="EMBL" id="CZAJ01000010">
    <property type="protein sequence ID" value="CUO93209.1"/>
    <property type="molecule type" value="Genomic_DNA"/>
</dbReference>
<evidence type="ECO:0000313" key="14">
    <source>
        <dbReference type="Proteomes" id="UP000283683"/>
    </source>
</evidence>
<evidence type="ECO:0000313" key="15">
    <source>
        <dbReference type="Proteomes" id="UP000284296"/>
    </source>
</evidence>
<dbReference type="SUPFAM" id="SSF53187">
    <property type="entry name" value="Zn-dependent exopeptidases"/>
    <property type="match status" value="1"/>
</dbReference>
<dbReference type="InterPro" id="IPR002508">
    <property type="entry name" value="MurNAc-LAA_cat"/>
</dbReference>
<reference evidence="7 17" key="3">
    <citation type="journal article" date="2019" name="Nat. Med.">
        <title>A library of human gut bacterial isolates paired with longitudinal multiomics data enables mechanistic microbiome research.</title>
        <authorList>
            <person name="Poyet M."/>
            <person name="Groussin M."/>
            <person name="Gibbons S.M."/>
            <person name="Avila-Pacheco J."/>
            <person name="Jiang X."/>
            <person name="Kearney S.M."/>
            <person name="Perrotta A.R."/>
            <person name="Berdy B."/>
            <person name="Zhao S."/>
            <person name="Lieberman T.D."/>
            <person name="Swanson P.K."/>
            <person name="Smith M."/>
            <person name="Roesemann S."/>
            <person name="Alexander J.E."/>
            <person name="Rich S.A."/>
            <person name="Livny J."/>
            <person name="Vlamakis H."/>
            <person name="Clish C."/>
            <person name="Bullock K."/>
            <person name="Deik A."/>
            <person name="Scott J."/>
            <person name="Pierce K.A."/>
            <person name="Xavier R.J."/>
            <person name="Alm E.J."/>
        </authorList>
    </citation>
    <scope>NUCLEOTIDE SEQUENCE [LARGE SCALE GENOMIC DNA]</scope>
    <source>
        <strain evidence="7 17">BIOML-A11</strain>
    </source>
</reference>
<dbReference type="EMBL" id="JAJCJK010000007">
    <property type="protein sequence ID" value="MCB6937998.1"/>
    <property type="molecule type" value="Genomic_DNA"/>
</dbReference>
<evidence type="ECO:0000313" key="13">
    <source>
        <dbReference type="Proteomes" id="UP000266698"/>
    </source>
</evidence>
<evidence type="ECO:0000313" key="10">
    <source>
        <dbReference type="EMBL" id="RHL78700.1"/>
    </source>
</evidence>
<dbReference type="CDD" id="cd02696">
    <property type="entry name" value="MurNAc-LAA"/>
    <property type="match status" value="1"/>
</dbReference>
<reference evidence="11 16" key="4">
    <citation type="submission" date="2019-08" db="EMBL/GenBank/DDBJ databases">
        <authorList>
            <person name="Duncan S."/>
            <person name="Walker A."/>
        </authorList>
    </citation>
    <scope>NUCLEOTIDE SEQUENCE [LARGE SCALE GENOMIC DNA]</scope>
    <source>
        <strain evidence="11 16">L2-21</strain>
    </source>
</reference>
<evidence type="ECO:0000313" key="12">
    <source>
        <dbReference type="Proteomes" id="UP000095602"/>
    </source>
</evidence>
<evidence type="ECO:0000259" key="3">
    <source>
        <dbReference type="SMART" id="SM00646"/>
    </source>
</evidence>
<proteinExistence type="predicted"/>
<sequence length="760" mass="84644">MQFKKTATIVLAATMIVTSFSFNTVSASETAEAVDQVKQIENTESERTAETAQSDFGITHVILDDSNMLDENNQAIVVGYTGDTPEKAELNVKNTKTGENISINSCKISSSGLLFEVSSGLDDYELIDLSIYNNEIATKFDMKKMGFDKDKPDAYLDENEIQVENYSDLENYSNLARSSNGKYVVVLDPGHDDTHTGAAANGISEKDINLKIAKYCKQELESYYGVQVYMTRTTSTCPYPGTTSTDDNAKRVEYAKSVGADAYVSFHCDSSRNSGASGAKIFYPNANYNGNIGSQGAGLSQKILDNLTSLGLNNHGILIRNSEDNTLYPDGSLADYYGVIRRSKLNGFPGIIIEHAFVTNKSDASFMGNEDNLQKMGHADALGIAQYYGLSKTYFGIKSVDFSQENDYDRITVNADSNIGEPKYKVQAYDLDKKIWVTLASDSTDSTVTWKPEAKSYYIHVEITAPNGAVASYDSAFSSDIDYTKSYVKINGATWKINPHSIDLGVGYNHSGGDVLFKWQVYNLDTKKWTTLADRYSGNWITWRPTPGNYWVHVEAITQGGAQDQYTYCFNVGTDKSKTPMTLNGMTWSVKKTGIDVGTAYSSDDKNVKFKWQAYNLDTKKWSRIADWNGGNWATWKPQPGNYWLHVEAANGDGGFDEQTICFAVSTDFSKNYIDLNGIAMIDKSSLYQVGVTYSSNDSDVQFRWLQYDVVNNHWSLVSDWNKSNWTNWYPKNGTYWIYVEARTSDGVVNSMTQGVIVNR</sequence>
<dbReference type="GO" id="GO:0009253">
    <property type="term" value="P:peptidoglycan catabolic process"/>
    <property type="evidence" value="ECO:0007669"/>
    <property type="project" value="InterPro"/>
</dbReference>
<evidence type="ECO:0000313" key="16">
    <source>
        <dbReference type="Proteomes" id="UP000324325"/>
    </source>
</evidence>
<dbReference type="PANTHER" id="PTHR30404">
    <property type="entry name" value="N-ACETYLMURAMOYL-L-ALANINE AMIDASE"/>
    <property type="match status" value="1"/>
</dbReference>
<reference evidence="4 12" key="1">
    <citation type="submission" date="2015-09" db="EMBL/GenBank/DDBJ databases">
        <authorList>
            <consortium name="Pathogen Informatics"/>
        </authorList>
    </citation>
    <scope>NUCLEOTIDE SEQUENCE [LARGE SCALE GENOMIC DNA]</scope>
    <source>
        <strain evidence="4 12">2789STDY5834884</strain>
    </source>
</reference>
<dbReference type="RefSeq" id="WP_055273492.1">
    <property type="nucleotide sequence ID" value="NZ_CZAJ01000010.1"/>
</dbReference>
<feature type="chain" id="PRO_5042683229" evidence="2">
    <location>
        <begin position="28"/>
        <end position="760"/>
    </location>
</feature>
<dbReference type="Proteomes" id="UP000324325">
    <property type="component" value="Unassembled WGS sequence"/>
</dbReference>
<dbReference type="EMBL" id="QSAZ01000001">
    <property type="protein sequence ID" value="RGW89709.1"/>
    <property type="molecule type" value="Genomic_DNA"/>
</dbReference>
<dbReference type="SMART" id="SM00646">
    <property type="entry name" value="Ami_3"/>
    <property type="match status" value="1"/>
</dbReference>
<dbReference type="AlphaFoldDB" id="A0A174J7X7"/>
<evidence type="ECO:0000313" key="7">
    <source>
        <dbReference type="EMBL" id="MSC59063.1"/>
    </source>
</evidence>
<dbReference type="Proteomes" id="UP000266698">
    <property type="component" value="Unassembled WGS sequence"/>
</dbReference>
<organism evidence="4 12">
    <name type="scientific">Agathobacter rectalis</name>
    <dbReference type="NCBI Taxonomy" id="39491"/>
    <lineage>
        <taxon>Bacteria</taxon>
        <taxon>Bacillati</taxon>
        <taxon>Bacillota</taxon>
        <taxon>Clostridia</taxon>
        <taxon>Lachnospirales</taxon>
        <taxon>Lachnospiraceae</taxon>
        <taxon>Agathobacter</taxon>
    </lineage>
</organism>
<dbReference type="PANTHER" id="PTHR30404:SF0">
    <property type="entry name" value="N-ACETYLMURAMOYL-L-ALANINE AMIDASE AMIC"/>
    <property type="match status" value="1"/>
</dbReference>
<gene>
    <name evidence="4" type="primary">amiA</name>
    <name evidence="10" type="ORF">DW001_09475</name>
    <name evidence="9" type="ORF">DWV45_01120</name>
    <name evidence="8" type="ORF">DWX06_07630</name>
    <name evidence="4" type="ORF">ERS852497_01318</name>
    <name evidence="11" type="ORF">FYL37_07750</name>
    <name evidence="7" type="ORF">GKE07_02250</name>
    <name evidence="5" type="ORF">LIZ56_06175</name>
    <name evidence="6" type="ORF">LIZ82_03130</name>
</gene>
<dbReference type="Proteomes" id="UP000283683">
    <property type="component" value="Unassembled WGS sequence"/>
</dbReference>
<evidence type="ECO:0000313" key="17">
    <source>
        <dbReference type="Proteomes" id="UP000479563"/>
    </source>
</evidence>
<dbReference type="GO" id="GO:0030288">
    <property type="term" value="C:outer membrane-bounded periplasmic space"/>
    <property type="evidence" value="ECO:0007669"/>
    <property type="project" value="TreeGrafter"/>
</dbReference>
<evidence type="ECO:0000313" key="8">
    <source>
        <dbReference type="EMBL" id="RGT81572.1"/>
    </source>
</evidence>
<dbReference type="EMBL" id="WKQP01000002">
    <property type="protein sequence ID" value="MSC59063.1"/>
    <property type="molecule type" value="Genomic_DNA"/>
</dbReference>
<dbReference type="EC" id="3.5.1.28" evidence="4 5"/>
<protein>
    <submittedName>
        <fullName evidence="4 5">N-acetylmuramoyl-L-alanine amidase</fullName>
        <ecNumber evidence="4 5">3.5.1.28</ecNumber>
    </submittedName>
</protein>
<dbReference type="InterPro" id="IPR050695">
    <property type="entry name" value="N-acetylmuramoyl_amidase_3"/>
</dbReference>
<reference evidence="11 16" key="5">
    <citation type="submission" date="2019-09" db="EMBL/GenBank/DDBJ databases">
        <title>Strain-level analysis of Eubacterium rectale using genomes from metagenomes.</title>
        <authorList>
            <person name="Karcher N."/>
            <person name="Segata N."/>
        </authorList>
    </citation>
    <scope>NUCLEOTIDE SEQUENCE [LARGE SCALE GENOMIC DNA]</scope>
    <source>
        <strain evidence="11 16">L2-21</strain>
    </source>
</reference>
<dbReference type="EMBL" id="QRXG01000010">
    <property type="protein sequence ID" value="RGT81572.1"/>
    <property type="molecule type" value="Genomic_DNA"/>
</dbReference>
<evidence type="ECO:0000313" key="5">
    <source>
        <dbReference type="EMBL" id="MCB6937998.1"/>
    </source>
</evidence>
<reference evidence="13 14" key="2">
    <citation type="submission" date="2018-08" db="EMBL/GenBank/DDBJ databases">
        <title>A genome reference for cultivated species of the human gut microbiota.</title>
        <authorList>
            <person name="Zou Y."/>
            <person name="Xue W."/>
            <person name="Luo G."/>
        </authorList>
    </citation>
    <scope>NUCLEOTIDE SEQUENCE [LARGE SCALE GENOMIC DNA]</scope>
    <source>
        <strain evidence="9 14">AF06-19</strain>
        <strain evidence="8 15">AF18-16LB</strain>
        <strain evidence="10 13">AF36-2BH</strain>
    </source>
</reference>
<dbReference type="EMBL" id="QRPB01000010">
    <property type="protein sequence ID" value="RHL78700.1"/>
    <property type="molecule type" value="Genomic_DNA"/>
</dbReference>
<dbReference type="Proteomes" id="UP000479563">
    <property type="component" value="Unassembled WGS sequence"/>
</dbReference>
<reference evidence="5" key="6">
    <citation type="submission" date="2021-10" db="EMBL/GenBank/DDBJ databases">
        <title>Collection of gut derived symbiotic bacterial strains cultured from healthy donors.</title>
        <authorList>
            <person name="Lin H."/>
            <person name="Littmann E."/>
            <person name="Kohout C."/>
            <person name="Pamer E.G."/>
        </authorList>
    </citation>
    <scope>NUCLEOTIDE SEQUENCE</scope>
    <source>
        <strain evidence="6">DFI.7.28A</strain>
        <strain evidence="5">DFI.9.42</strain>
    </source>
</reference>
<feature type="domain" description="MurNAc-LAA" evidence="3">
    <location>
        <begin position="252"/>
        <end position="385"/>
    </location>
</feature>
<dbReference type="Proteomes" id="UP000284296">
    <property type="component" value="Unassembled WGS sequence"/>
</dbReference>
<evidence type="ECO:0000256" key="1">
    <source>
        <dbReference type="ARBA" id="ARBA00022801"/>
    </source>
</evidence>
<name>A0A174J7X7_9FIRM</name>
<dbReference type="Proteomes" id="UP001197684">
    <property type="component" value="Unassembled WGS sequence"/>
</dbReference>
<evidence type="ECO:0000256" key="2">
    <source>
        <dbReference type="SAM" id="SignalP"/>
    </source>
</evidence>
<dbReference type="Proteomes" id="UP000095602">
    <property type="component" value="Unassembled WGS sequence"/>
</dbReference>
<dbReference type="EMBL" id="VSTG01000008">
    <property type="protein sequence ID" value="TYL58096.1"/>
    <property type="molecule type" value="Genomic_DNA"/>
</dbReference>
<dbReference type="Gene3D" id="3.40.630.40">
    <property type="entry name" value="Zn-dependent exopeptidases"/>
    <property type="match status" value="1"/>
</dbReference>
<evidence type="ECO:0000313" key="6">
    <source>
        <dbReference type="EMBL" id="MCB6959895.1"/>
    </source>
</evidence>
<evidence type="ECO:0000313" key="9">
    <source>
        <dbReference type="EMBL" id="RGW89709.1"/>
    </source>
</evidence>